<feature type="domain" description="GST N-terminal" evidence="1">
    <location>
        <begin position="4"/>
        <end position="85"/>
    </location>
</feature>
<proteinExistence type="predicted"/>
<dbReference type="SFLD" id="SFLDG01150">
    <property type="entry name" value="Main.1:_Beta-like"/>
    <property type="match status" value="1"/>
</dbReference>
<gene>
    <name evidence="3" type="ORF">PCE31107_01289</name>
</gene>
<dbReference type="PANTHER" id="PTHR44051:SF8">
    <property type="entry name" value="GLUTATHIONE S-TRANSFERASE GSTA"/>
    <property type="match status" value="1"/>
</dbReference>
<dbReference type="InterPro" id="IPR036282">
    <property type="entry name" value="Glutathione-S-Trfase_C_sf"/>
</dbReference>
<dbReference type="GO" id="GO:0016740">
    <property type="term" value="F:transferase activity"/>
    <property type="evidence" value="ECO:0007669"/>
    <property type="project" value="UniProtKB-KW"/>
</dbReference>
<dbReference type="CDD" id="cd03057">
    <property type="entry name" value="GST_N_Beta"/>
    <property type="match status" value="1"/>
</dbReference>
<reference evidence="3 4" key="1">
    <citation type="submission" date="2019-08" db="EMBL/GenBank/DDBJ databases">
        <authorList>
            <person name="Peeters C."/>
        </authorList>
    </citation>
    <scope>NUCLEOTIDE SEQUENCE [LARGE SCALE GENOMIC DNA]</scope>
    <source>
        <strain evidence="3 4">LMG 31107</strain>
    </source>
</reference>
<dbReference type="SUPFAM" id="SSF52833">
    <property type="entry name" value="Thioredoxin-like"/>
    <property type="match status" value="1"/>
</dbReference>
<dbReference type="InterPro" id="IPR040079">
    <property type="entry name" value="Glutathione_S-Trfase"/>
</dbReference>
<name>A0A5E4T942_9BURK</name>
<dbReference type="SFLD" id="SFLDS00019">
    <property type="entry name" value="Glutathione_Transferase_(cytos"/>
    <property type="match status" value="1"/>
</dbReference>
<dbReference type="Gene3D" id="3.40.30.10">
    <property type="entry name" value="Glutaredoxin"/>
    <property type="match status" value="1"/>
</dbReference>
<dbReference type="AlphaFoldDB" id="A0A5E4T942"/>
<dbReference type="InterPro" id="IPR004045">
    <property type="entry name" value="Glutathione_S-Trfase_N"/>
</dbReference>
<dbReference type="SFLD" id="SFLDG00358">
    <property type="entry name" value="Main_(cytGST)"/>
    <property type="match status" value="1"/>
</dbReference>
<keyword evidence="3" id="KW-0808">Transferase</keyword>
<dbReference type="PROSITE" id="PS50404">
    <property type="entry name" value="GST_NTER"/>
    <property type="match status" value="1"/>
</dbReference>
<dbReference type="PROSITE" id="PS50405">
    <property type="entry name" value="GST_CTER"/>
    <property type="match status" value="1"/>
</dbReference>
<accession>A0A5E4T942</accession>
<dbReference type="Gene3D" id="1.20.1050.10">
    <property type="match status" value="1"/>
</dbReference>
<evidence type="ECO:0000313" key="4">
    <source>
        <dbReference type="Proteomes" id="UP000396788"/>
    </source>
</evidence>
<protein>
    <submittedName>
        <fullName evidence="3">Glutathione S-transferase</fullName>
    </submittedName>
</protein>
<feature type="domain" description="GST C-terminal" evidence="2">
    <location>
        <begin position="91"/>
        <end position="219"/>
    </location>
</feature>
<dbReference type="InterPro" id="IPR036249">
    <property type="entry name" value="Thioredoxin-like_sf"/>
</dbReference>
<dbReference type="InterPro" id="IPR004046">
    <property type="entry name" value="GST_C"/>
</dbReference>
<dbReference type="InterPro" id="IPR010987">
    <property type="entry name" value="Glutathione-S-Trfase_C-like"/>
</dbReference>
<sequence>MKDMTVPKLFYYPSNASMAPHIVLEEIGRPFELVLVDRKHDEHKSADYLRLNPNGLIPVLVDGDMVLYETAAICLHLADAYPESAMAPKMATPQRAQFYKWLMWLTNTLQTALIIYFYPDRWVDAGNVAGADQVRTHAESKVGTLLEQLAVQLQSSGGPWLLGDQYSILDPYAWMLCRWTRGFAKPAREWPPLGQYLQRMLTRPAIQRVLNTEGIAAPFV</sequence>
<dbReference type="SUPFAM" id="SSF47616">
    <property type="entry name" value="GST C-terminal domain-like"/>
    <property type="match status" value="1"/>
</dbReference>
<evidence type="ECO:0000313" key="3">
    <source>
        <dbReference type="EMBL" id="VVD84287.1"/>
    </source>
</evidence>
<dbReference type="EMBL" id="CABPRY010000002">
    <property type="protein sequence ID" value="VVD84287.1"/>
    <property type="molecule type" value="Genomic_DNA"/>
</dbReference>
<dbReference type="PANTHER" id="PTHR44051">
    <property type="entry name" value="GLUTATHIONE S-TRANSFERASE-RELATED"/>
    <property type="match status" value="1"/>
</dbReference>
<evidence type="ECO:0000259" key="2">
    <source>
        <dbReference type="PROSITE" id="PS50405"/>
    </source>
</evidence>
<dbReference type="Proteomes" id="UP000396788">
    <property type="component" value="Unassembled WGS sequence"/>
</dbReference>
<organism evidence="3 4">
    <name type="scientific">Pandoraea cepalis</name>
    <dbReference type="NCBI Taxonomy" id="2508294"/>
    <lineage>
        <taxon>Bacteria</taxon>
        <taxon>Pseudomonadati</taxon>
        <taxon>Pseudomonadota</taxon>
        <taxon>Betaproteobacteria</taxon>
        <taxon>Burkholderiales</taxon>
        <taxon>Burkholderiaceae</taxon>
        <taxon>Pandoraea</taxon>
    </lineage>
</organism>
<evidence type="ECO:0000259" key="1">
    <source>
        <dbReference type="PROSITE" id="PS50404"/>
    </source>
</evidence>
<dbReference type="Pfam" id="PF02798">
    <property type="entry name" value="GST_N"/>
    <property type="match status" value="1"/>
</dbReference>
<dbReference type="Pfam" id="PF14497">
    <property type="entry name" value="GST_C_3"/>
    <property type="match status" value="1"/>
</dbReference>
<dbReference type="CDD" id="cd03188">
    <property type="entry name" value="GST_C_Beta"/>
    <property type="match status" value="1"/>
</dbReference>